<dbReference type="InterPro" id="IPR002401">
    <property type="entry name" value="Cyt_P450_E_grp-I"/>
</dbReference>
<dbReference type="InterPro" id="IPR036396">
    <property type="entry name" value="Cyt_P450_sf"/>
</dbReference>
<sequence length="1307" mass="150194">MEIAAYFLVLFLLAITFVIYAWRLLDWAWFMPRKLDKCLRQQGLKGNSYKLIFGDIKELSKSIEDAESKPLNVSDDDLTPRILPYFVQTIKKYGKNCFIWIGPKPLVIVGDPEVIRDVFNKHALYQKPKSTPLAKLLAQGIVSYEEDKWAKHRKILNPAFHMEKIKDMLQAVHLSCSEMVSQWEEAVSMKESSTELDIWPYLQRLTSDVISRTAFGSNYEEGRKIFELQKEQAEHVIEVSRTLYIPGWRFLPTKRNRRMKEIEREVQATIRGIIDKRVKGMKAGEANTDDLLGILLESNFKEIEQHGNKNFGMTIKEVIEECKLFYFAGQETTSVWLVWTMILLSRHPDWQVRAREEVLEVFGYGMPGFDGLNRLKVVTMILHESLRLYSPASALGRTITTKTKLGELTLPAGVMLSLPTILVHHDKEIWGEDATEFKPERFSEGISKATKGQMTFFPFGAGPRICIGLNFAMIETKMAMAMILQRFAFELSPSYTHAPQSVITMQPKYGAPLMLHRLKHKVMEILACYFLALFLLAITFVIYAWRLLDWAWFRPRKLEKCLRKQGLKGNSYQLIFWRHQRAVKSIEDAESKPLNDMLQVVYLSCSEMVSQWKEVVSMKESSTELDIWPYLQRLTSDVIFRTAFGSNYEEGRKIFELQKEQAEHVNEVFRTLYILGSRFLPTKRNRRMNEIEREVQATIRGIIDKRVKGMKAGKANTDDLLGILLESNFKEIEQHGNKNFGMTIKEVIEECKVFYFAGQETTSVLLVWTMILLSRHPDWQVRAREEVLQVFGNGMPEFDGLNRLKIVTMILHKSLRLYPPASALGRTITTKTKLRELTLPAGVMLSLPTILVHHDKEIWGEDATEFKPERFSEGISKATKGQMTFFPFGAGPRICIGLNFAMIEAKMAMTMILQRFAFELSPSYTHAPQSVITMQPKYGKNCFIWIGPKPLVIVGNPEVIRDVFNKHALYQKPKSTPLIRLLAQGILSYEEDKWAMHRKILNPAFHMEKIKDMLQAVHLSCSEMVSQWEEAVSMKESSTKFFPTKRNRRMKEIEREVQATIRGIIDKRVKGMKAGEANTDDLLGILLESNFKEIEQHGNKNFGMTIKEVIEECKLFYVAGQETTSVWLVWTMILLSKLPDWQVRAREEVLQVFGDDMPEFDGLICLKVVTMILHESLRLYSPASALGRTITTKTKLGAYLTGVMLSLPTILVHHDKEIWGEDATEFKPERFSEGISKATKGQMTFFPFGAGPRICIGLNFAMIEAKMAMAMILQRFAFELSPTYTHAPQSVITMQPKYGSPLMLHKL</sequence>
<dbReference type="PANTHER" id="PTHR24282">
    <property type="entry name" value="CYTOCHROME P450 FAMILY MEMBER"/>
    <property type="match status" value="1"/>
</dbReference>
<dbReference type="GO" id="GO:0016705">
    <property type="term" value="F:oxidoreductase activity, acting on paired donors, with incorporation or reduction of molecular oxygen"/>
    <property type="evidence" value="ECO:0007669"/>
    <property type="project" value="InterPro"/>
</dbReference>
<gene>
    <name evidence="13" type="ORF">H5410_038050</name>
</gene>
<dbReference type="PRINTS" id="PR00463">
    <property type="entry name" value="EP450I"/>
</dbReference>
<dbReference type="FunFam" id="1.10.630.10:FF:000029">
    <property type="entry name" value="Cytochrome P450 734A1"/>
    <property type="match status" value="2"/>
</dbReference>
<comment type="similarity">
    <text evidence="2">Belongs to the cytochrome P450 family.</text>
</comment>
<evidence type="ECO:0000256" key="9">
    <source>
        <dbReference type="ARBA" id="ARBA00023033"/>
    </source>
</evidence>
<evidence type="ECO:0000313" key="13">
    <source>
        <dbReference type="EMBL" id="KAG5596818.1"/>
    </source>
</evidence>
<proteinExistence type="inferred from homology"/>
<comment type="caution">
    <text evidence="13">The sequence shown here is derived from an EMBL/GenBank/DDBJ whole genome shotgun (WGS) entry which is preliminary data.</text>
</comment>
<keyword evidence="4 12" id="KW-0812">Transmembrane</keyword>
<dbReference type="PANTHER" id="PTHR24282:SF225">
    <property type="entry name" value="BULB-TYPE LECTIN DOMAIN-CONTAINING PROTEIN"/>
    <property type="match status" value="1"/>
</dbReference>
<dbReference type="GO" id="GO:0016020">
    <property type="term" value="C:membrane"/>
    <property type="evidence" value="ECO:0007669"/>
    <property type="project" value="UniProtKB-SubCell"/>
</dbReference>
<reference evidence="13 14" key="1">
    <citation type="submission" date="2020-09" db="EMBL/GenBank/DDBJ databases">
        <title>De no assembly of potato wild relative species, Solanum commersonii.</title>
        <authorList>
            <person name="Cho K."/>
        </authorList>
    </citation>
    <scope>NUCLEOTIDE SEQUENCE [LARGE SCALE GENOMIC DNA]</scope>
    <source>
        <strain evidence="13">LZ3.2</strain>
        <tissue evidence="13">Leaf</tissue>
    </source>
</reference>
<evidence type="ECO:0000256" key="11">
    <source>
        <dbReference type="PIRSR" id="PIRSR602401-1"/>
    </source>
</evidence>
<dbReference type="GO" id="GO:0020037">
    <property type="term" value="F:heme binding"/>
    <property type="evidence" value="ECO:0007669"/>
    <property type="project" value="InterPro"/>
</dbReference>
<evidence type="ECO:0000256" key="5">
    <source>
        <dbReference type="ARBA" id="ARBA00022723"/>
    </source>
</evidence>
<keyword evidence="5 11" id="KW-0479">Metal-binding</keyword>
<feature type="transmembrane region" description="Helical" evidence="12">
    <location>
        <begin position="522"/>
        <end position="545"/>
    </location>
</feature>
<keyword evidence="3 11" id="KW-0349">Heme</keyword>
<dbReference type="OrthoDB" id="1470350at2759"/>
<evidence type="ECO:0000256" key="10">
    <source>
        <dbReference type="ARBA" id="ARBA00023136"/>
    </source>
</evidence>
<feature type="binding site" description="axial binding residue" evidence="11">
    <location>
        <position position="466"/>
    </location>
    <ligand>
        <name>heme</name>
        <dbReference type="ChEBI" id="CHEBI:30413"/>
    </ligand>
    <ligandPart>
        <name>Fe</name>
        <dbReference type="ChEBI" id="CHEBI:18248"/>
    </ligandPart>
</feature>
<dbReference type="InterPro" id="IPR001128">
    <property type="entry name" value="Cyt_P450"/>
</dbReference>
<dbReference type="CDD" id="cd20642">
    <property type="entry name" value="CYP72"/>
    <property type="match status" value="1"/>
</dbReference>
<dbReference type="PRINTS" id="PR00385">
    <property type="entry name" value="P450"/>
</dbReference>
<comment type="cofactor">
    <cofactor evidence="11">
        <name>heme</name>
        <dbReference type="ChEBI" id="CHEBI:30413"/>
    </cofactor>
</comment>
<evidence type="ECO:0000313" key="14">
    <source>
        <dbReference type="Proteomes" id="UP000824120"/>
    </source>
</evidence>
<evidence type="ECO:0000256" key="3">
    <source>
        <dbReference type="ARBA" id="ARBA00022617"/>
    </source>
</evidence>
<dbReference type="Pfam" id="PF00067">
    <property type="entry name" value="p450"/>
    <property type="match status" value="3"/>
</dbReference>
<accession>A0A9J5Y9M0</accession>
<evidence type="ECO:0000256" key="12">
    <source>
        <dbReference type="SAM" id="Phobius"/>
    </source>
</evidence>
<keyword evidence="14" id="KW-1185">Reference proteome</keyword>
<keyword evidence="6 12" id="KW-1133">Transmembrane helix</keyword>
<evidence type="ECO:0000256" key="2">
    <source>
        <dbReference type="ARBA" id="ARBA00010617"/>
    </source>
</evidence>
<dbReference type="InterPro" id="IPR017972">
    <property type="entry name" value="Cyt_P450_CS"/>
</dbReference>
<organism evidence="13 14">
    <name type="scientific">Solanum commersonii</name>
    <name type="common">Commerson's wild potato</name>
    <name type="synonym">Commerson's nightshade</name>
    <dbReference type="NCBI Taxonomy" id="4109"/>
    <lineage>
        <taxon>Eukaryota</taxon>
        <taxon>Viridiplantae</taxon>
        <taxon>Streptophyta</taxon>
        <taxon>Embryophyta</taxon>
        <taxon>Tracheophyta</taxon>
        <taxon>Spermatophyta</taxon>
        <taxon>Magnoliopsida</taxon>
        <taxon>eudicotyledons</taxon>
        <taxon>Gunneridae</taxon>
        <taxon>Pentapetalae</taxon>
        <taxon>asterids</taxon>
        <taxon>lamiids</taxon>
        <taxon>Solanales</taxon>
        <taxon>Solanaceae</taxon>
        <taxon>Solanoideae</taxon>
        <taxon>Solaneae</taxon>
        <taxon>Solanum</taxon>
    </lineage>
</organism>
<evidence type="ECO:0000256" key="7">
    <source>
        <dbReference type="ARBA" id="ARBA00023002"/>
    </source>
</evidence>
<dbReference type="GO" id="GO:0009820">
    <property type="term" value="P:alkaloid metabolic process"/>
    <property type="evidence" value="ECO:0007669"/>
    <property type="project" value="UniProtKB-ARBA"/>
</dbReference>
<feature type="transmembrane region" description="Helical" evidence="12">
    <location>
        <begin position="6"/>
        <end position="25"/>
    </location>
</feature>
<dbReference type="PROSITE" id="PS00086">
    <property type="entry name" value="CYTOCHROME_P450"/>
    <property type="match status" value="3"/>
</dbReference>
<dbReference type="SUPFAM" id="SSF48264">
    <property type="entry name" value="Cytochrome P450"/>
    <property type="match status" value="3"/>
</dbReference>
<keyword evidence="7" id="KW-0560">Oxidoreductase</keyword>
<name>A0A9J5Y9M0_SOLCO</name>
<evidence type="ECO:0008006" key="15">
    <source>
        <dbReference type="Google" id="ProtNLM"/>
    </source>
</evidence>
<keyword evidence="10 12" id="KW-0472">Membrane</keyword>
<dbReference type="EMBL" id="JACXVP010000007">
    <property type="protein sequence ID" value="KAG5596818.1"/>
    <property type="molecule type" value="Genomic_DNA"/>
</dbReference>
<keyword evidence="8 11" id="KW-0408">Iron</keyword>
<evidence type="ECO:0000256" key="1">
    <source>
        <dbReference type="ARBA" id="ARBA00004370"/>
    </source>
</evidence>
<dbReference type="GO" id="GO:0009753">
    <property type="term" value="P:response to jasmonic acid"/>
    <property type="evidence" value="ECO:0007669"/>
    <property type="project" value="UniProtKB-ARBA"/>
</dbReference>
<protein>
    <recommendedName>
        <fullName evidence="15">Cytochrome</fullName>
    </recommendedName>
</protein>
<dbReference type="GO" id="GO:0004497">
    <property type="term" value="F:monooxygenase activity"/>
    <property type="evidence" value="ECO:0007669"/>
    <property type="project" value="UniProtKB-KW"/>
</dbReference>
<dbReference type="InterPro" id="IPR050665">
    <property type="entry name" value="Cytochrome_P450_Monooxygen"/>
</dbReference>
<keyword evidence="9" id="KW-0503">Monooxygenase</keyword>
<dbReference type="GO" id="GO:0005506">
    <property type="term" value="F:iron ion binding"/>
    <property type="evidence" value="ECO:0007669"/>
    <property type="project" value="InterPro"/>
</dbReference>
<dbReference type="Gene3D" id="1.10.630.10">
    <property type="entry name" value="Cytochrome P450"/>
    <property type="match status" value="4"/>
</dbReference>
<comment type="subcellular location">
    <subcellularLocation>
        <location evidence="1">Membrane</location>
    </subcellularLocation>
</comment>
<evidence type="ECO:0000256" key="6">
    <source>
        <dbReference type="ARBA" id="ARBA00022989"/>
    </source>
</evidence>
<evidence type="ECO:0000256" key="4">
    <source>
        <dbReference type="ARBA" id="ARBA00022692"/>
    </source>
</evidence>
<evidence type="ECO:0000256" key="8">
    <source>
        <dbReference type="ARBA" id="ARBA00023004"/>
    </source>
</evidence>
<dbReference type="Proteomes" id="UP000824120">
    <property type="component" value="Chromosome 7"/>
</dbReference>